<dbReference type="InterPro" id="IPR004329">
    <property type="entry name" value="CcmE"/>
</dbReference>
<dbReference type="NCBIfam" id="NF009727">
    <property type="entry name" value="PRK13254.1-1"/>
    <property type="match status" value="1"/>
</dbReference>
<keyword evidence="6" id="KW-1133">Transmembrane helix</keyword>
<evidence type="ECO:0000256" key="8">
    <source>
        <dbReference type="ARBA" id="ARBA00023136"/>
    </source>
</evidence>
<name>A0A1J5Q730_9ZZZZ</name>
<dbReference type="HAMAP" id="MF_01959">
    <property type="entry name" value="CcmE"/>
    <property type="match status" value="1"/>
</dbReference>
<evidence type="ECO:0000313" key="9">
    <source>
        <dbReference type="EMBL" id="OIQ79462.1"/>
    </source>
</evidence>
<comment type="caution">
    <text evidence="9">The sequence shown here is derived from an EMBL/GenBank/DDBJ whole genome shotgun (WGS) entry which is preliminary data.</text>
</comment>
<keyword evidence="5" id="KW-0201">Cytochrome c-type biogenesis</keyword>
<dbReference type="AlphaFoldDB" id="A0A1J5Q730"/>
<dbReference type="Pfam" id="PF03100">
    <property type="entry name" value="CcmE"/>
    <property type="match status" value="1"/>
</dbReference>
<accession>A0A1J5Q730</accession>
<evidence type="ECO:0000256" key="2">
    <source>
        <dbReference type="ARBA" id="ARBA00022617"/>
    </source>
</evidence>
<dbReference type="GO" id="GO:0017004">
    <property type="term" value="P:cytochrome complex assembly"/>
    <property type="evidence" value="ECO:0007669"/>
    <property type="project" value="UniProtKB-KW"/>
</dbReference>
<dbReference type="Gene3D" id="2.40.50.140">
    <property type="entry name" value="Nucleic acid-binding proteins"/>
    <property type="match status" value="1"/>
</dbReference>
<dbReference type="NCBIfam" id="NF009729">
    <property type="entry name" value="PRK13254.1-3"/>
    <property type="match status" value="1"/>
</dbReference>
<keyword evidence="8" id="KW-0472">Membrane</keyword>
<evidence type="ECO:0000256" key="4">
    <source>
        <dbReference type="ARBA" id="ARBA00022723"/>
    </source>
</evidence>
<organism evidence="9">
    <name type="scientific">mine drainage metagenome</name>
    <dbReference type="NCBI Taxonomy" id="410659"/>
    <lineage>
        <taxon>unclassified sequences</taxon>
        <taxon>metagenomes</taxon>
        <taxon>ecological metagenomes</taxon>
    </lineage>
</organism>
<keyword evidence="7" id="KW-0408">Iron</keyword>
<proteinExistence type="inferred from homology"/>
<dbReference type="EMBL" id="MLJW01001209">
    <property type="protein sequence ID" value="OIQ79462.1"/>
    <property type="molecule type" value="Genomic_DNA"/>
</dbReference>
<dbReference type="SUPFAM" id="SSF82093">
    <property type="entry name" value="Heme chaperone CcmE"/>
    <property type="match status" value="1"/>
</dbReference>
<protein>
    <submittedName>
        <fullName evidence="9">Cytochrome c-type biogenesis protein CcmE</fullName>
    </submittedName>
</protein>
<keyword evidence="3" id="KW-0812">Transmembrane</keyword>
<dbReference type="GO" id="GO:0017003">
    <property type="term" value="P:protein-heme linkage"/>
    <property type="evidence" value="ECO:0007669"/>
    <property type="project" value="InterPro"/>
</dbReference>
<gene>
    <name evidence="9" type="primary">ccmE_8</name>
    <name evidence="9" type="ORF">GALL_388000</name>
</gene>
<comment type="subcellular location">
    <subcellularLocation>
        <location evidence="1">Membrane</location>
    </subcellularLocation>
</comment>
<dbReference type="PANTHER" id="PTHR34128:SF2">
    <property type="entry name" value="CYTOCHROME C-TYPE BIOGENESIS PROTEIN CCME HOMOLOG, MITOCHONDRIAL"/>
    <property type="match status" value="1"/>
</dbReference>
<dbReference type="InterPro" id="IPR012340">
    <property type="entry name" value="NA-bd_OB-fold"/>
</dbReference>
<dbReference type="GO" id="GO:0020037">
    <property type="term" value="F:heme binding"/>
    <property type="evidence" value="ECO:0007669"/>
    <property type="project" value="InterPro"/>
</dbReference>
<evidence type="ECO:0000256" key="6">
    <source>
        <dbReference type="ARBA" id="ARBA00022989"/>
    </source>
</evidence>
<dbReference type="GO" id="GO:0005886">
    <property type="term" value="C:plasma membrane"/>
    <property type="evidence" value="ECO:0007669"/>
    <property type="project" value="InterPro"/>
</dbReference>
<evidence type="ECO:0000256" key="7">
    <source>
        <dbReference type="ARBA" id="ARBA00023004"/>
    </source>
</evidence>
<dbReference type="GO" id="GO:0046872">
    <property type="term" value="F:metal ion binding"/>
    <property type="evidence" value="ECO:0007669"/>
    <property type="project" value="UniProtKB-KW"/>
</dbReference>
<reference evidence="9" key="1">
    <citation type="submission" date="2016-10" db="EMBL/GenBank/DDBJ databases">
        <title>Sequence of Gallionella enrichment culture.</title>
        <authorList>
            <person name="Poehlein A."/>
            <person name="Muehling M."/>
            <person name="Daniel R."/>
        </authorList>
    </citation>
    <scope>NUCLEOTIDE SEQUENCE</scope>
</reference>
<sequence>MKPRHRRAALIVAGVAALGVATALVLHALNSSIALFVTPTQIVGGTAPHAAMFRLGGLVERGSLKRDGLDVRFVVTDTAKQVPVVYDGILPDLFAEGRGVVVQGTMGSHGTFHATQVLAKHSANYMPPEARSAIQQARQAERTLQQ</sequence>
<evidence type="ECO:0000256" key="1">
    <source>
        <dbReference type="ARBA" id="ARBA00004370"/>
    </source>
</evidence>
<dbReference type="PANTHER" id="PTHR34128">
    <property type="entry name" value="CYTOCHROME C-TYPE BIOGENESIS PROTEIN CCME HOMOLOG, MITOCHONDRIAL"/>
    <property type="match status" value="1"/>
</dbReference>
<evidence type="ECO:0000256" key="5">
    <source>
        <dbReference type="ARBA" id="ARBA00022748"/>
    </source>
</evidence>
<dbReference type="NCBIfam" id="NF009731">
    <property type="entry name" value="PRK13254.1-5"/>
    <property type="match status" value="1"/>
</dbReference>
<keyword evidence="2" id="KW-0349">Heme</keyword>
<keyword evidence="4" id="KW-0479">Metal-binding</keyword>
<dbReference type="InterPro" id="IPR036127">
    <property type="entry name" value="CcmE-like_sf"/>
</dbReference>
<evidence type="ECO:0000256" key="3">
    <source>
        <dbReference type="ARBA" id="ARBA00022692"/>
    </source>
</evidence>